<dbReference type="GO" id="GO:0005524">
    <property type="term" value="F:ATP binding"/>
    <property type="evidence" value="ECO:0007669"/>
    <property type="project" value="InterPro"/>
</dbReference>
<dbReference type="GO" id="GO:0004519">
    <property type="term" value="F:endonuclease activity"/>
    <property type="evidence" value="ECO:0007669"/>
    <property type="project" value="UniProtKB-KW"/>
</dbReference>
<protein>
    <recommendedName>
        <fullName evidence="2 5">DNA mismatch repair protein MutL</fullName>
    </recommendedName>
</protein>
<proteinExistence type="inferred from homology"/>
<evidence type="ECO:0000313" key="8">
    <source>
        <dbReference type="Proteomes" id="UP000464318"/>
    </source>
</evidence>
<dbReference type="Pfam" id="PF01119">
    <property type="entry name" value="DNA_mis_repair"/>
    <property type="match status" value="1"/>
</dbReference>
<dbReference type="SMART" id="SM01340">
    <property type="entry name" value="DNA_mis_repair"/>
    <property type="match status" value="1"/>
</dbReference>
<dbReference type="NCBIfam" id="TIGR00585">
    <property type="entry name" value="mutl"/>
    <property type="match status" value="1"/>
</dbReference>
<dbReference type="PANTHER" id="PTHR10073:SF12">
    <property type="entry name" value="DNA MISMATCH REPAIR PROTEIN MLH1"/>
    <property type="match status" value="1"/>
</dbReference>
<dbReference type="InterPro" id="IPR020568">
    <property type="entry name" value="Ribosomal_Su5_D2-typ_SF"/>
</dbReference>
<dbReference type="Pfam" id="PF13589">
    <property type="entry name" value="HATPase_c_3"/>
    <property type="match status" value="1"/>
</dbReference>
<dbReference type="CDD" id="cd16926">
    <property type="entry name" value="HATPase_MutL-MLH-PMS-like"/>
    <property type="match status" value="1"/>
</dbReference>
<dbReference type="InterPro" id="IPR042120">
    <property type="entry name" value="MutL_C_dimsub"/>
</dbReference>
<dbReference type="KEGG" id="bcad:DBX24_03325"/>
<dbReference type="InterPro" id="IPR038973">
    <property type="entry name" value="MutL/Mlh/Pms-like"/>
</dbReference>
<evidence type="ECO:0000256" key="1">
    <source>
        <dbReference type="ARBA" id="ARBA00006082"/>
    </source>
</evidence>
<dbReference type="InterPro" id="IPR014790">
    <property type="entry name" value="MutL_C"/>
</dbReference>
<dbReference type="Gene3D" id="3.30.565.10">
    <property type="entry name" value="Histidine kinase-like ATPase, C-terminal domain"/>
    <property type="match status" value="1"/>
</dbReference>
<dbReference type="Proteomes" id="UP000464318">
    <property type="component" value="Chromosome"/>
</dbReference>
<dbReference type="InterPro" id="IPR037198">
    <property type="entry name" value="MutL_C_sf"/>
</dbReference>
<dbReference type="Gene3D" id="3.30.1370.100">
    <property type="entry name" value="MutL, C-terminal domain, regulatory subdomain"/>
    <property type="match status" value="1"/>
</dbReference>
<dbReference type="AlphaFoldDB" id="A0A6P1QWB8"/>
<sequence length="601" mass="69001">MSDIIQLLPDFVANQIAAGEVVQRPASIVKELLENSIDAQATKIELIIREAGKNLIQVVDNGLGMSETDARMAFERHATSKIRTTEDIFKIATKGFRGEALASIAAVAQVELKTKQKEAPVGTNIYIEGGKLEFQEPIQTAEGSNFLVKNLFYNVPARRKFLKSNTIEFRHIIDEFQRVALAHPEIEFDLFHNDEPVFRLRKGSQMQRIVEIFGRKLQPLLVPIKESLGWVDFYGYVAKPEGAKKTRGEQFFFANHRFFKSPYFNKAVQEAFDGLLQQGYAPSFFLFLDIDPEKLDVNIHPQKTEIKFEDEHLIFALIRSTIKKSLGIYNIAPSLDFDKDIQRFDEMFGTPSKANTEMLQTKSTSSRQNSTGISVPRDFNPFAEDARPAKGEIANLTEFYTSDTAPAPSKINLFEDEDDDFSDDIMRLPNGYWLMNRDGKTLMIDPGRMHSIIIAEQSKTKKRNTNSQPLLYSLEYHLNEIEKTKFRSIKKYLPDLGFDMVITQENVLRINAVPEGLKESQTLSFIENLFEILEYKTEEQFMDFYNEQWNKLGSKSRFDFLYKYEIETVLKDFIALGFPQYTPSGKPCFVEVPLEELKNKF</sequence>
<dbReference type="Pfam" id="PF08676">
    <property type="entry name" value="MutL_C"/>
    <property type="match status" value="1"/>
</dbReference>
<dbReference type="InterPro" id="IPR014762">
    <property type="entry name" value="DNA_mismatch_repair_CS"/>
</dbReference>
<dbReference type="PANTHER" id="PTHR10073">
    <property type="entry name" value="DNA MISMATCH REPAIR PROTEIN MLH, PMS, MUTL"/>
    <property type="match status" value="1"/>
</dbReference>
<reference evidence="7 8" key="1">
    <citation type="submission" date="2018-04" db="EMBL/GenBank/DDBJ databases">
        <title>Characteristic and Complete Genome Sequencing of A Novel Member of Infective Endocarditis Causative Bacteria: Bergeyella cardium QL-PH.</title>
        <authorList>
            <person name="Pan H."/>
            <person name="Sun E."/>
            <person name="Zhang Y."/>
        </authorList>
    </citation>
    <scope>NUCLEOTIDE SEQUENCE [LARGE SCALE GENOMIC DNA]</scope>
    <source>
        <strain evidence="7 8">HPQL</strain>
    </source>
</reference>
<dbReference type="GO" id="GO:0032300">
    <property type="term" value="C:mismatch repair complex"/>
    <property type="evidence" value="ECO:0007669"/>
    <property type="project" value="InterPro"/>
</dbReference>
<dbReference type="GO" id="GO:0006298">
    <property type="term" value="P:mismatch repair"/>
    <property type="evidence" value="ECO:0007669"/>
    <property type="project" value="UniProtKB-UniRule"/>
</dbReference>
<keyword evidence="3 5" id="KW-0227">DNA damage</keyword>
<dbReference type="PROSITE" id="PS00058">
    <property type="entry name" value="DNA_MISMATCH_REPAIR_1"/>
    <property type="match status" value="1"/>
</dbReference>
<comment type="similarity">
    <text evidence="1 5">Belongs to the DNA mismatch repair MutL/HexB family.</text>
</comment>
<dbReference type="GO" id="GO:0140664">
    <property type="term" value="F:ATP-dependent DNA damage sensor activity"/>
    <property type="evidence" value="ECO:0007669"/>
    <property type="project" value="InterPro"/>
</dbReference>
<organism evidence="7 8">
    <name type="scientific">Bergeyella cardium</name>
    <dbReference type="NCBI Taxonomy" id="1585976"/>
    <lineage>
        <taxon>Bacteria</taxon>
        <taxon>Pseudomonadati</taxon>
        <taxon>Bacteroidota</taxon>
        <taxon>Flavobacteriia</taxon>
        <taxon>Flavobacteriales</taxon>
        <taxon>Weeksellaceae</taxon>
        <taxon>Bergeyella</taxon>
    </lineage>
</organism>
<dbReference type="EMBL" id="CP029149">
    <property type="protein sequence ID" value="QHN64994.1"/>
    <property type="molecule type" value="Genomic_DNA"/>
</dbReference>
<name>A0A6P1QWB8_9FLAO</name>
<dbReference type="CDD" id="cd00782">
    <property type="entry name" value="MutL_Trans"/>
    <property type="match status" value="1"/>
</dbReference>
<dbReference type="InterPro" id="IPR013507">
    <property type="entry name" value="DNA_mismatch_S5_2-like"/>
</dbReference>
<dbReference type="SUPFAM" id="SSF118116">
    <property type="entry name" value="DNA mismatch repair protein MutL"/>
    <property type="match status" value="1"/>
</dbReference>
<evidence type="ECO:0000256" key="2">
    <source>
        <dbReference type="ARBA" id="ARBA00021975"/>
    </source>
</evidence>
<evidence type="ECO:0000256" key="6">
    <source>
        <dbReference type="SAM" id="MobiDB-lite"/>
    </source>
</evidence>
<dbReference type="GO" id="GO:0016887">
    <property type="term" value="F:ATP hydrolysis activity"/>
    <property type="evidence" value="ECO:0007669"/>
    <property type="project" value="InterPro"/>
</dbReference>
<dbReference type="OrthoDB" id="9763467at2"/>
<comment type="function">
    <text evidence="5">This protein is involved in the repair of mismatches in DNA. It is required for dam-dependent methyl-directed DNA mismatch repair. May act as a 'molecular matchmaker', a protein that promotes the formation of a stable complex between two or more DNA-binding proteins in an ATP-dependent manner without itself being part of a final effector complex.</text>
</comment>
<dbReference type="SUPFAM" id="SSF54211">
    <property type="entry name" value="Ribosomal protein S5 domain 2-like"/>
    <property type="match status" value="1"/>
</dbReference>
<dbReference type="InterPro" id="IPR014721">
    <property type="entry name" value="Ribsml_uS5_D2-typ_fold_subgr"/>
</dbReference>
<dbReference type="SUPFAM" id="SSF55874">
    <property type="entry name" value="ATPase domain of HSP90 chaperone/DNA topoisomerase II/histidine kinase"/>
    <property type="match status" value="1"/>
</dbReference>
<dbReference type="FunFam" id="3.30.565.10:FF:000003">
    <property type="entry name" value="DNA mismatch repair endonuclease MutL"/>
    <property type="match status" value="1"/>
</dbReference>
<gene>
    <name evidence="5 7" type="primary">mutL</name>
    <name evidence="7" type="ORF">DBX24_03325</name>
</gene>
<dbReference type="InterPro" id="IPR020667">
    <property type="entry name" value="DNA_mismatch_repair_MutL"/>
</dbReference>
<dbReference type="Gene3D" id="3.30.230.10">
    <property type="match status" value="1"/>
</dbReference>
<keyword evidence="8" id="KW-1185">Reference proteome</keyword>
<evidence type="ECO:0000256" key="3">
    <source>
        <dbReference type="ARBA" id="ARBA00022763"/>
    </source>
</evidence>
<evidence type="ECO:0000256" key="4">
    <source>
        <dbReference type="ARBA" id="ARBA00023204"/>
    </source>
</evidence>
<dbReference type="InterPro" id="IPR002099">
    <property type="entry name" value="MutL/Mlh/PMS"/>
</dbReference>
<keyword evidence="7" id="KW-0255">Endonuclease</keyword>
<keyword evidence="7" id="KW-0540">Nuclease</keyword>
<feature type="compositionally biased region" description="Polar residues" evidence="6">
    <location>
        <begin position="356"/>
        <end position="373"/>
    </location>
</feature>
<evidence type="ECO:0000256" key="5">
    <source>
        <dbReference type="HAMAP-Rule" id="MF_00149"/>
    </source>
</evidence>
<keyword evidence="7" id="KW-0378">Hydrolase</keyword>
<evidence type="ECO:0000313" key="7">
    <source>
        <dbReference type="EMBL" id="QHN64994.1"/>
    </source>
</evidence>
<dbReference type="RefSeq" id="WP_160223983.1">
    <property type="nucleotide sequence ID" value="NZ_CP029149.1"/>
</dbReference>
<dbReference type="InterPro" id="IPR036890">
    <property type="entry name" value="HATPase_C_sf"/>
</dbReference>
<dbReference type="InterPro" id="IPR042121">
    <property type="entry name" value="MutL_C_regsub"/>
</dbReference>
<dbReference type="Gene3D" id="3.30.1540.20">
    <property type="entry name" value="MutL, C-terminal domain, dimerisation subdomain"/>
    <property type="match status" value="1"/>
</dbReference>
<dbReference type="GO" id="GO:0030983">
    <property type="term" value="F:mismatched DNA binding"/>
    <property type="evidence" value="ECO:0007669"/>
    <property type="project" value="InterPro"/>
</dbReference>
<keyword evidence="4 5" id="KW-0234">DNA repair</keyword>
<feature type="region of interest" description="Disordered" evidence="6">
    <location>
        <begin position="356"/>
        <end position="381"/>
    </location>
</feature>
<accession>A0A6P1QWB8</accession>
<dbReference type="HAMAP" id="MF_00149">
    <property type="entry name" value="DNA_mis_repair"/>
    <property type="match status" value="1"/>
</dbReference>